<feature type="transmembrane region" description="Helical" evidence="1">
    <location>
        <begin position="222"/>
        <end position="242"/>
    </location>
</feature>
<evidence type="ECO:0000313" key="3">
    <source>
        <dbReference type="Proteomes" id="UP001595868"/>
    </source>
</evidence>
<evidence type="ECO:0000313" key="2">
    <source>
        <dbReference type="EMBL" id="MFC4108717.1"/>
    </source>
</evidence>
<feature type="transmembrane region" description="Helical" evidence="1">
    <location>
        <begin position="143"/>
        <end position="163"/>
    </location>
</feature>
<dbReference type="EMBL" id="JBHSBN010000017">
    <property type="protein sequence ID" value="MFC4108717.1"/>
    <property type="molecule type" value="Genomic_DNA"/>
</dbReference>
<name>A0ABV8KRJ6_9ACTN</name>
<keyword evidence="1" id="KW-1133">Transmembrane helix</keyword>
<accession>A0ABV8KRJ6</accession>
<sequence length="275" mass="29101">MRDESTSGAVPLRPMTTGEILDAATALLRTRGRTLLGLGFLLALLEQAVLFPLRQLADVANAVFPNQHHWDWYWVLLTVGFGTEMCCVAVLAAVSAAAAPAAMLGPAAPARPVRPVAVGVLAVVLAVLYGVAAGTVLGWPVAYLLFGLAMPALVIDRVGPVAALGRSVRLCTRSGLRAGGIRLLGYLAWLFIRLATGIGGWVALRLLIDTGVAWRDHLVTGLAWLMINAIAYPVLGCLDTVLHLEARMRSEGLDITLRRAVRHGVSTGPALAVPR</sequence>
<keyword evidence="3" id="KW-1185">Reference proteome</keyword>
<organism evidence="2 3">
    <name type="scientific">Micromonospora zhanjiangensis</name>
    <dbReference type="NCBI Taxonomy" id="1522057"/>
    <lineage>
        <taxon>Bacteria</taxon>
        <taxon>Bacillati</taxon>
        <taxon>Actinomycetota</taxon>
        <taxon>Actinomycetes</taxon>
        <taxon>Micromonosporales</taxon>
        <taxon>Micromonosporaceae</taxon>
        <taxon>Micromonospora</taxon>
    </lineage>
</organism>
<dbReference type="RefSeq" id="WP_377549350.1">
    <property type="nucleotide sequence ID" value="NZ_JBHSBN010000017.1"/>
</dbReference>
<gene>
    <name evidence="2" type="ORF">ACFOX0_22625</name>
</gene>
<reference evidence="3" key="1">
    <citation type="journal article" date="2019" name="Int. J. Syst. Evol. Microbiol.">
        <title>The Global Catalogue of Microorganisms (GCM) 10K type strain sequencing project: providing services to taxonomists for standard genome sequencing and annotation.</title>
        <authorList>
            <consortium name="The Broad Institute Genomics Platform"/>
            <consortium name="The Broad Institute Genome Sequencing Center for Infectious Disease"/>
            <person name="Wu L."/>
            <person name="Ma J."/>
        </authorList>
    </citation>
    <scope>NUCLEOTIDE SEQUENCE [LARGE SCALE GENOMIC DNA]</scope>
    <source>
        <strain evidence="3">2902at01</strain>
    </source>
</reference>
<proteinExistence type="predicted"/>
<keyword evidence="1" id="KW-0472">Membrane</keyword>
<comment type="caution">
    <text evidence="2">The sequence shown here is derived from an EMBL/GenBank/DDBJ whole genome shotgun (WGS) entry which is preliminary data.</text>
</comment>
<protein>
    <submittedName>
        <fullName evidence="2">Uncharacterized protein</fullName>
    </submittedName>
</protein>
<feature type="transmembrane region" description="Helical" evidence="1">
    <location>
        <begin position="73"/>
        <end position="104"/>
    </location>
</feature>
<evidence type="ECO:0000256" key="1">
    <source>
        <dbReference type="SAM" id="Phobius"/>
    </source>
</evidence>
<feature type="transmembrane region" description="Helical" evidence="1">
    <location>
        <begin position="35"/>
        <end position="53"/>
    </location>
</feature>
<dbReference type="Proteomes" id="UP001595868">
    <property type="component" value="Unassembled WGS sequence"/>
</dbReference>
<feature type="transmembrane region" description="Helical" evidence="1">
    <location>
        <begin position="183"/>
        <end position="202"/>
    </location>
</feature>
<keyword evidence="1" id="KW-0812">Transmembrane</keyword>
<feature type="transmembrane region" description="Helical" evidence="1">
    <location>
        <begin position="116"/>
        <end position="137"/>
    </location>
</feature>